<protein>
    <submittedName>
        <fullName evidence="2">Uncharacterized protein</fullName>
    </submittedName>
</protein>
<keyword evidence="1" id="KW-0472">Membrane</keyword>
<keyword evidence="1" id="KW-0812">Transmembrane</keyword>
<keyword evidence="1" id="KW-1133">Transmembrane helix</keyword>
<feature type="transmembrane region" description="Helical" evidence="1">
    <location>
        <begin position="28"/>
        <end position="44"/>
    </location>
</feature>
<reference evidence="3" key="1">
    <citation type="journal article" date="2017" name="Curr. Microbiol.">
        <title>Genomic Diversity of Type B3 Bacteriophages of Caulobacter crescentus.</title>
        <authorList>
            <person name="Ash K.T."/>
            <person name="Drake K.M."/>
            <person name="Gibbs W.S."/>
            <person name="Ely B."/>
        </authorList>
    </citation>
    <scope>NUCLEOTIDE SEQUENCE [LARGE SCALE GENOMIC DNA]</scope>
</reference>
<evidence type="ECO:0000256" key="1">
    <source>
        <dbReference type="SAM" id="Phobius"/>
    </source>
</evidence>
<evidence type="ECO:0000313" key="3">
    <source>
        <dbReference type="Proteomes" id="UP000222485"/>
    </source>
</evidence>
<dbReference type="EMBL" id="KY555146">
    <property type="protein sequence ID" value="ARB15117.1"/>
    <property type="molecule type" value="Genomic_DNA"/>
</dbReference>
<proteinExistence type="predicted"/>
<organism evidence="2 3">
    <name type="scientific">Caulobacter phage Ccr32</name>
    <dbReference type="NCBI Taxonomy" id="1959738"/>
    <lineage>
        <taxon>Viruses</taxon>
        <taxon>Duplodnaviria</taxon>
        <taxon>Heunggongvirae</taxon>
        <taxon>Uroviricota</taxon>
        <taxon>Caudoviricetes</taxon>
        <taxon>Jeanschmidtviridae</taxon>
        <taxon>Shapirovirus</taxon>
        <taxon>Shapirovirus cbk</taxon>
    </lineage>
</organism>
<accession>A0A1V0EDY4</accession>
<dbReference type="Proteomes" id="UP000222485">
    <property type="component" value="Genome"/>
</dbReference>
<name>A0A1V0EDY4_9CAUD</name>
<gene>
    <name evidence="2" type="ORF">Ccr32_gp199</name>
</gene>
<sequence length="52" mass="5641">MKFWSAYGAAMLAGTVLGFIDGYNRQPPMTTAVIIAILLVALIIRTSEKARV</sequence>
<evidence type="ECO:0000313" key="2">
    <source>
        <dbReference type="EMBL" id="ARB15117.1"/>
    </source>
</evidence>